<accession>A0A8C6MWB5</accession>
<protein>
    <recommendedName>
        <fullName evidence="4">Secreted protein</fullName>
    </recommendedName>
</protein>
<dbReference type="Proteomes" id="UP000694415">
    <property type="component" value="Unplaced"/>
</dbReference>
<dbReference type="Ensembl" id="ENSMSIT00000022521.1">
    <property type="protein sequence ID" value="ENSMSIP00000017809.1"/>
    <property type="gene ID" value="ENSMSIG00000015199.1"/>
</dbReference>
<keyword evidence="1" id="KW-0732">Signal</keyword>
<keyword evidence="3" id="KW-1185">Reference proteome</keyword>
<evidence type="ECO:0000313" key="2">
    <source>
        <dbReference type="Ensembl" id="ENSMSIP00000017809.1"/>
    </source>
</evidence>
<reference evidence="2" key="1">
    <citation type="submission" date="2025-08" db="UniProtKB">
        <authorList>
            <consortium name="Ensembl"/>
        </authorList>
    </citation>
    <scope>IDENTIFICATION</scope>
</reference>
<evidence type="ECO:0000313" key="3">
    <source>
        <dbReference type="Proteomes" id="UP000694415"/>
    </source>
</evidence>
<organism evidence="2 3">
    <name type="scientific">Mus spicilegus</name>
    <name type="common">Mound-building mouse</name>
    <dbReference type="NCBI Taxonomy" id="10103"/>
    <lineage>
        <taxon>Eukaryota</taxon>
        <taxon>Metazoa</taxon>
        <taxon>Chordata</taxon>
        <taxon>Craniata</taxon>
        <taxon>Vertebrata</taxon>
        <taxon>Euteleostomi</taxon>
        <taxon>Mammalia</taxon>
        <taxon>Eutheria</taxon>
        <taxon>Euarchontoglires</taxon>
        <taxon>Glires</taxon>
        <taxon>Rodentia</taxon>
        <taxon>Myomorpha</taxon>
        <taxon>Muroidea</taxon>
        <taxon>Muridae</taxon>
        <taxon>Murinae</taxon>
        <taxon>Mus</taxon>
        <taxon>Mus</taxon>
    </lineage>
</organism>
<name>A0A8C6MWB5_MUSSI</name>
<feature type="chain" id="PRO_5034822781" description="Secreted protein" evidence="1">
    <location>
        <begin position="24"/>
        <end position="71"/>
    </location>
</feature>
<sequence>MRISNSDFCYLLCCLVLWEASKMRRFYSWICQHWGCLCSPGSEYPHLEFPRAGRIMGAQSCSHLSLRNPEP</sequence>
<proteinExistence type="predicted"/>
<evidence type="ECO:0000256" key="1">
    <source>
        <dbReference type="SAM" id="SignalP"/>
    </source>
</evidence>
<reference evidence="2" key="2">
    <citation type="submission" date="2025-09" db="UniProtKB">
        <authorList>
            <consortium name="Ensembl"/>
        </authorList>
    </citation>
    <scope>IDENTIFICATION</scope>
</reference>
<evidence type="ECO:0008006" key="4">
    <source>
        <dbReference type="Google" id="ProtNLM"/>
    </source>
</evidence>
<feature type="signal peptide" evidence="1">
    <location>
        <begin position="1"/>
        <end position="23"/>
    </location>
</feature>
<dbReference type="AlphaFoldDB" id="A0A8C6MWB5"/>